<evidence type="ECO:0000256" key="1">
    <source>
        <dbReference type="SAM" id="Phobius"/>
    </source>
</evidence>
<reference evidence="2 3" key="1">
    <citation type="submission" date="2015-09" db="EMBL/GenBank/DDBJ databases">
        <title>Trachymyrmex cornetzi WGS genome.</title>
        <authorList>
            <person name="Nygaard S."/>
            <person name="Hu H."/>
            <person name="Boomsma J."/>
            <person name="Zhang G."/>
        </authorList>
    </citation>
    <scope>NUCLEOTIDE SEQUENCE [LARGE SCALE GENOMIC DNA]</scope>
    <source>
        <strain evidence="2">Tcor2-1</strain>
        <tissue evidence="2">Whole body</tissue>
    </source>
</reference>
<name>A0A151IY73_9HYME</name>
<protein>
    <submittedName>
        <fullName evidence="2">Uncharacterized protein</fullName>
    </submittedName>
</protein>
<keyword evidence="3" id="KW-1185">Reference proteome</keyword>
<keyword evidence="1" id="KW-1133">Transmembrane helix</keyword>
<organism evidence="2 3">
    <name type="scientific">Trachymyrmex cornetzi</name>
    <dbReference type="NCBI Taxonomy" id="471704"/>
    <lineage>
        <taxon>Eukaryota</taxon>
        <taxon>Metazoa</taxon>
        <taxon>Ecdysozoa</taxon>
        <taxon>Arthropoda</taxon>
        <taxon>Hexapoda</taxon>
        <taxon>Insecta</taxon>
        <taxon>Pterygota</taxon>
        <taxon>Neoptera</taxon>
        <taxon>Endopterygota</taxon>
        <taxon>Hymenoptera</taxon>
        <taxon>Apocrita</taxon>
        <taxon>Aculeata</taxon>
        <taxon>Formicoidea</taxon>
        <taxon>Formicidae</taxon>
        <taxon>Myrmicinae</taxon>
        <taxon>Trachymyrmex</taxon>
    </lineage>
</organism>
<dbReference type="EMBL" id="KQ980774">
    <property type="protein sequence ID" value="KYN13262.1"/>
    <property type="molecule type" value="Genomic_DNA"/>
</dbReference>
<proteinExistence type="predicted"/>
<evidence type="ECO:0000313" key="2">
    <source>
        <dbReference type="EMBL" id="KYN13262.1"/>
    </source>
</evidence>
<dbReference type="Proteomes" id="UP000078492">
    <property type="component" value="Unassembled WGS sequence"/>
</dbReference>
<evidence type="ECO:0000313" key="3">
    <source>
        <dbReference type="Proteomes" id="UP000078492"/>
    </source>
</evidence>
<keyword evidence="1" id="KW-0472">Membrane</keyword>
<sequence length="132" mass="15061">MLVSRWDLSRGHLNFAYARNVLLSTSVLVLDIGYTVLINAKWWLDRLATKQLLLPWNASQLVLRWTVPPSKFESHTEMNLRNVLRFSFQGNENSGDKHEIISIPFTNLDRLGSSKSYYVIVLGIGWPNCGGL</sequence>
<accession>A0A151IY73</accession>
<gene>
    <name evidence="2" type="ORF">ALC57_14558</name>
</gene>
<feature type="transmembrane region" description="Helical" evidence="1">
    <location>
        <begin position="20"/>
        <end position="44"/>
    </location>
</feature>
<keyword evidence="1" id="KW-0812">Transmembrane</keyword>
<dbReference type="AlphaFoldDB" id="A0A151IY73"/>